<evidence type="ECO:0000256" key="3">
    <source>
        <dbReference type="ARBA" id="ARBA00022603"/>
    </source>
</evidence>
<sequence>MSGYSNSKHFITENKYTNNTQELSSSLPRNSPDPSSSIIVIQDSPVNTPNKKDRYHFTKDSNEFPKSPPIKNGTSTKTNQDSIIDSDYKESKILSHKAAKNTIYFLISRNECLSLDNYWKKCAHFNDPSLISEYYNSLPSKQKDGSHFDIYRNDFIKSLKYYWDFIKNEKRLSSIDDSPSKNEKDRTSKPKKSLNLEADTSKDGSSAPGKVKQPSIVAEIFDSLFSREMQSSINSLYLPDLEDTKKAEHTESKNIELNIIHGKKRSKPSYDPSFDSVSAFSSASPSKTSSLQFFDPDLSLKPLYTTSSTPSLVNRDKIRTSKKIKKYYDIGSTGEVIESISLEKLNAISKKTNSFINDVKTLAGPPVSIINTIDDKTLPSGFTFISQSYYASDVPRPQSIDLIPCLCDTVDINPDDETFDQEMFKIPKINSFKEFIESKVLSGEYFDDFISGLSPSEVMAKLYKTCRPATSSENLPFTRCSHNNVEANPYNRRGLLILPDNMPIYECNSLCECGPFCFNRVVQRGPKVKLQIFRTKNKGWGVRTLQTLQKGQFIAEYVGEIITNIEAEKRGRENDKLGLTYLFDLDFETPSNMEAEFTIDAEKQGNITHFLNHSCMPNLKIRAIYINHWDKRLHKLGFFTNELILAGTELNFDYNPNSPFPGEPGYVKASTVLSNPSNQSLGKRSSKITLNSPADYMRLNNSSPFRSNPKGIDKRNAFDHKGYVCYCGAPKCRGFVFTG</sequence>
<keyword evidence="4" id="KW-0808">Transferase</keyword>
<accession>A0A2T9ZBC0</accession>
<dbReference type="STRING" id="133381.A0A2T9ZBC0"/>
<name>A0A2T9ZBC0_9FUNG</name>
<feature type="region of interest" description="Disordered" evidence="8">
    <location>
        <begin position="174"/>
        <end position="211"/>
    </location>
</feature>
<dbReference type="GO" id="GO:0005634">
    <property type="term" value="C:nucleus"/>
    <property type="evidence" value="ECO:0007669"/>
    <property type="project" value="InterPro"/>
</dbReference>
<evidence type="ECO:0000256" key="4">
    <source>
        <dbReference type="ARBA" id="ARBA00022679"/>
    </source>
</evidence>
<keyword evidence="6" id="KW-0479">Metal-binding</keyword>
<evidence type="ECO:0000256" key="2">
    <source>
        <dbReference type="ARBA" id="ARBA00022454"/>
    </source>
</evidence>
<dbReference type="PANTHER" id="PTHR46223:SF3">
    <property type="entry name" value="HISTONE-LYSINE N-METHYLTRANSFERASE SET-23"/>
    <property type="match status" value="1"/>
</dbReference>
<evidence type="ECO:0008006" key="14">
    <source>
        <dbReference type="Google" id="ProtNLM"/>
    </source>
</evidence>
<keyword evidence="5" id="KW-0949">S-adenosyl-L-methionine</keyword>
<evidence type="ECO:0000256" key="1">
    <source>
        <dbReference type="ARBA" id="ARBA00004286"/>
    </source>
</evidence>
<dbReference type="PROSITE" id="PS50867">
    <property type="entry name" value="PRE_SET"/>
    <property type="match status" value="1"/>
</dbReference>
<feature type="region of interest" description="Disordered" evidence="8">
    <location>
        <begin position="1"/>
        <end position="82"/>
    </location>
</feature>
<feature type="compositionally biased region" description="Polar residues" evidence="8">
    <location>
        <begin position="72"/>
        <end position="82"/>
    </location>
</feature>
<reference evidence="12 13" key="1">
    <citation type="journal article" date="2018" name="MBio">
        <title>Comparative Genomics Reveals the Core Gene Toolbox for the Fungus-Insect Symbiosis.</title>
        <authorList>
            <person name="Wang Y."/>
            <person name="Stata M."/>
            <person name="Wang W."/>
            <person name="Stajich J.E."/>
            <person name="White M.M."/>
            <person name="Moncalvo J.M."/>
        </authorList>
    </citation>
    <scope>NUCLEOTIDE SEQUENCE [LARGE SCALE GENOMIC DNA]</scope>
    <source>
        <strain evidence="12 13">SC-DP-2</strain>
    </source>
</reference>
<dbReference type="GO" id="GO:0042054">
    <property type="term" value="F:histone methyltransferase activity"/>
    <property type="evidence" value="ECO:0007669"/>
    <property type="project" value="InterPro"/>
</dbReference>
<comment type="subcellular location">
    <subcellularLocation>
        <location evidence="1">Chromosome</location>
    </subcellularLocation>
</comment>
<keyword evidence="3" id="KW-0489">Methyltransferase</keyword>
<dbReference type="Pfam" id="PF00856">
    <property type="entry name" value="SET"/>
    <property type="match status" value="1"/>
</dbReference>
<dbReference type="EMBL" id="MBFS01000737">
    <property type="protein sequence ID" value="PVV01874.1"/>
    <property type="molecule type" value="Genomic_DNA"/>
</dbReference>
<dbReference type="InterPro" id="IPR003616">
    <property type="entry name" value="Post-SET_dom"/>
</dbReference>
<evidence type="ECO:0000313" key="12">
    <source>
        <dbReference type="EMBL" id="PVV01874.1"/>
    </source>
</evidence>
<dbReference type="SMART" id="SM00317">
    <property type="entry name" value="SET"/>
    <property type="match status" value="1"/>
</dbReference>
<evidence type="ECO:0000259" key="9">
    <source>
        <dbReference type="PROSITE" id="PS50280"/>
    </source>
</evidence>
<keyword evidence="13" id="KW-1185">Reference proteome</keyword>
<dbReference type="GO" id="GO:0008270">
    <property type="term" value="F:zinc ion binding"/>
    <property type="evidence" value="ECO:0007669"/>
    <property type="project" value="InterPro"/>
</dbReference>
<dbReference type="SUPFAM" id="SSF82199">
    <property type="entry name" value="SET domain"/>
    <property type="match status" value="1"/>
</dbReference>
<evidence type="ECO:0000259" key="11">
    <source>
        <dbReference type="PROSITE" id="PS50868"/>
    </source>
</evidence>
<feature type="compositionally biased region" description="Basic and acidic residues" evidence="8">
    <location>
        <begin position="50"/>
        <end position="63"/>
    </location>
</feature>
<gene>
    <name evidence="12" type="ORF">BB560_003693</name>
</gene>
<dbReference type="InterPro" id="IPR046341">
    <property type="entry name" value="SET_dom_sf"/>
</dbReference>
<dbReference type="OrthoDB" id="308383at2759"/>
<comment type="caution">
    <text evidence="12">The sequence shown here is derived from an EMBL/GenBank/DDBJ whole genome shotgun (WGS) entry which is preliminary data.</text>
</comment>
<evidence type="ECO:0000259" key="10">
    <source>
        <dbReference type="PROSITE" id="PS50867"/>
    </source>
</evidence>
<dbReference type="AlphaFoldDB" id="A0A2T9ZBC0"/>
<evidence type="ECO:0000313" key="13">
    <source>
        <dbReference type="Proteomes" id="UP000245609"/>
    </source>
</evidence>
<proteinExistence type="predicted"/>
<evidence type="ECO:0000256" key="8">
    <source>
        <dbReference type="SAM" id="MobiDB-lite"/>
    </source>
</evidence>
<dbReference type="InterPro" id="IPR007728">
    <property type="entry name" value="Pre-SET_dom"/>
</dbReference>
<feature type="domain" description="Pre-SET" evidence="10">
    <location>
        <begin position="466"/>
        <end position="525"/>
    </location>
</feature>
<dbReference type="InterPro" id="IPR050973">
    <property type="entry name" value="H3K9_Histone-Lys_N-MTase"/>
</dbReference>
<keyword evidence="2" id="KW-0158">Chromosome</keyword>
<evidence type="ECO:0000256" key="5">
    <source>
        <dbReference type="ARBA" id="ARBA00022691"/>
    </source>
</evidence>
<feature type="compositionally biased region" description="Polar residues" evidence="8">
    <location>
        <begin position="1"/>
        <end position="49"/>
    </location>
</feature>
<feature type="compositionally biased region" description="Basic and acidic residues" evidence="8">
    <location>
        <begin position="174"/>
        <end position="188"/>
    </location>
</feature>
<evidence type="ECO:0000256" key="6">
    <source>
        <dbReference type="ARBA" id="ARBA00022723"/>
    </source>
</evidence>
<dbReference type="GO" id="GO:0005694">
    <property type="term" value="C:chromosome"/>
    <property type="evidence" value="ECO:0007669"/>
    <property type="project" value="UniProtKB-SubCell"/>
</dbReference>
<protein>
    <recommendedName>
        <fullName evidence="14">Histone-lysine N-methyltransferase</fullName>
    </recommendedName>
</protein>
<feature type="domain" description="SET" evidence="9">
    <location>
        <begin position="528"/>
        <end position="655"/>
    </location>
</feature>
<dbReference type="PROSITE" id="PS50868">
    <property type="entry name" value="POST_SET"/>
    <property type="match status" value="1"/>
</dbReference>
<dbReference type="Proteomes" id="UP000245609">
    <property type="component" value="Unassembled WGS sequence"/>
</dbReference>
<dbReference type="Gene3D" id="2.170.270.10">
    <property type="entry name" value="SET domain"/>
    <property type="match status" value="1"/>
</dbReference>
<feature type="domain" description="Post-SET" evidence="11">
    <location>
        <begin position="721"/>
        <end position="737"/>
    </location>
</feature>
<dbReference type="InterPro" id="IPR001214">
    <property type="entry name" value="SET_dom"/>
</dbReference>
<dbReference type="Pfam" id="PF05033">
    <property type="entry name" value="Pre-SET"/>
    <property type="match status" value="1"/>
</dbReference>
<dbReference type="PANTHER" id="PTHR46223">
    <property type="entry name" value="HISTONE-LYSINE N-METHYLTRANSFERASE SUV39H"/>
    <property type="match status" value="1"/>
</dbReference>
<evidence type="ECO:0000256" key="7">
    <source>
        <dbReference type="ARBA" id="ARBA00022833"/>
    </source>
</evidence>
<dbReference type="PROSITE" id="PS50280">
    <property type="entry name" value="SET"/>
    <property type="match status" value="1"/>
</dbReference>
<organism evidence="12 13">
    <name type="scientific">Smittium megazygosporum</name>
    <dbReference type="NCBI Taxonomy" id="133381"/>
    <lineage>
        <taxon>Eukaryota</taxon>
        <taxon>Fungi</taxon>
        <taxon>Fungi incertae sedis</taxon>
        <taxon>Zoopagomycota</taxon>
        <taxon>Kickxellomycotina</taxon>
        <taxon>Harpellomycetes</taxon>
        <taxon>Harpellales</taxon>
        <taxon>Legeriomycetaceae</taxon>
        <taxon>Smittium</taxon>
    </lineage>
</organism>
<dbReference type="GO" id="GO:0032259">
    <property type="term" value="P:methylation"/>
    <property type="evidence" value="ECO:0007669"/>
    <property type="project" value="UniProtKB-KW"/>
</dbReference>
<keyword evidence="7" id="KW-0862">Zinc</keyword>